<dbReference type="InterPro" id="IPR017441">
    <property type="entry name" value="Protein_kinase_ATP_BS"/>
</dbReference>
<dbReference type="Gene3D" id="1.10.510.10">
    <property type="entry name" value="Transferase(Phosphotransferase) domain 1"/>
    <property type="match status" value="1"/>
</dbReference>
<gene>
    <name evidence="10" type="ORF">J421_1760</name>
</gene>
<keyword evidence="5 10" id="KW-0418">Kinase</keyword>
<dbReference type="PATRIC" id="fig|861299.3.peg.1789"/>
<keyword evidence="4 7" id="KW-0547">Nucleotide-binding</keyword>
<evidence type="ECO:0000313" key="11">
    <source>
        <dbReference type="Proteomes" id="UP000019151"/>
    </source>
</evidence>
<dbReference type="GO" id="GO:0004674">
    <property type="term" value="F:protein serine/threonine kinase activity"/>
    <property type="evidence" value="ECO:0007669"/>
    <property type="project" value="UniProtKB-KW"/>
</dbReference>
<dbReference type="Gene3D" id="3.30.200.20">
    <property type="entry name" value="Phosphorylase Kinase, domain 1"/>
    <property type="match status" value="1"/>
</dbReference>
<dbReference type="RefSeq" id="WP_025410801.1">
    <property type="nucleotide sequence ID" value="NZ_CP007128.1"/>
</dbReference>
<feature type="transmembrane region" description="Helical" evidence="8">
    <location>
        <begin position="397"/>
        <end position="416"/>
    </location>
</feature>
<evidence type="ECO:0000256" key="4">
    <source>
        <dbReference type="ARBA" id="ARBA00022741"/>
    </source>
</evidence>
<dbReference type="PROSITE" id="PS50011">
    <property type="entry name" value="PROTEIN_KINASE_DOM"/>
    <property type="match status" value="1"/>
</dbReference>
<dbReference type="SUPFAM" id="SSF56112">
    <property type="entry name" value="Protein kinase-like (PK-like)"/>
    <property type="match status" value="1"/>
</dbReference>
<evidence type="ECO:0000256" key="1">
    <source>
        <dbReference type="ARBA" id="ARBA00012513"/>
    </source>
</evidence>
<dbReference type="eggNOG" id="COG0515">
    <property type="taxonomic scope" value="Bacteria"/>
</dbReference>
<keyword evidence="8" id="KW-0472">Membrane</keyword>
<dbReference type="KEGG" id="gba:J421_1760"/>
<reference evidence="10 11" key="1">
    <citation type="journal article" date="2014" name="Genome Announc.">
        <title>Genome Sequence and Methylome of Soil Bacterium Gemmatirosa kalamazoonensis KBS708T, a Member of the Rarely Cultivated Gemmatimonadetes Phylum.</title>
        <authorList>
            <person name="Debruyn J.M."/>
            <person name="Radosevich M."/>
            <person name="Wommack K.E."/>
            <person name="Polson S.W."/>
            <person name="Hauser L.J."/>
            <person name="Fawaz M.N."/>
            <person name="Korlach J."/>
            <person name="Tsai Y.C."/>
        </authorList>
    </citation>
    <scope>NUCLEOTIDE SEQUENCE [LARGE SCALE GENOMIC DNA]</scope>
    <source>
        <strain evidence="10 11">KBS708</strain>
    </source>
</reference>
<keyword evidence="3" id="KW-0808">Transferase</keyword>
<dbReference type="EC" id="2.7.11.1" evidence="1"/>
<dbReference type="InterPro" id="IPR008271">
    <property type="entry name" value="Ser/Thr_kinase_AS"/>
</dbReference>
<proteinExistence type="predicted"/>
<feature type="binding site" evidence="7">
    <location>
        <position position="46"/>
    </location>
    <ligand>
        <name>ATP</name>
        <dbReference type="ChEBI" id="CHEBI:30616"/>
    </ligand>
</feature>
<dbReference type="EMBL" id="CP007128">
    <property type="protein sequence ID" value="AHG89297.1"/>
    <property type="molecule type" value="Genomic_DNA"/>
</dbReference>
<feature type="transmembrane region" description="Helical" evidence="8">
    <location>
        <begin position="339"/>
        <end position="361"/>
    </location>
</feature>
<protein>
    <recommendedName>
        <fullName evidence="1">non-specific serine/threonine protein kinase</fullName>
        <ecNumber evidence="1">2.7.11.1</ecNumber>
    </recommendedName>
</protein>
<dbReference type="GO" id="GO:0005524">
    <property type="term" value="F:ATP binding"/>
    <property type="evidence" value="ECO:0007669"/>
    <property type="project" value="UniProtKB-UniRule"/>
</dbReference>
<feature type="transmembrane region" description="Helical" evidence="8">
    <location>
        <begin position="313"/>
        <end position="333"/>
    </location>
</feature>
<keyword evidence="6 7" id="KW-0067">ATP-binding</keyword>
<dbReference type="Pfam" id="PF00069">
    <property type="entry name" value="Pkinase"/>
    <property type="match status" value="1"/>
</dbReference>
<evidence type="ECO:0000313" key="10">
    <source>
        <dbReference type="EMBL" id="AHG89297.1"/>
    </source>
</evidence>
<dbReference type="InterPro" id="IPR011009">
    <property type="entry name" value="Kinase-like_dom_sf"/>
</dbReference>
<evidence type="ECO:0000256" key="6">
    <source>
        <dbReference type="ARBA" id="ARBA00022840"/>
    </source>
</evidence>
<dbReference type="InterPro" id="IPR000719">
    <property type="entry name" value="Prot_kinase_dom"/>
</dbReference>
<dbReference type="InterPro" id="IPR011990">
    <property type="entry name" value="TPR-like_helical_dom_sf"/>
</dbReference>
<dbReference type="AlphaFoldDB" id="W0RFU3"/>
<keyword evidence="8" id="KW-0812">Transmembrane</keyword>
<accession>W0RFU3</accession>
<dbReference type="InParanoid" id="W0RFU3"/>
<dbReference type="CDD" id="cd14014">
    <property type="entry name" value="STKc_PknB_like"/>
    <property type="match status" value="1"/>
</dbReference>
<evidence type="ECO:0000259" key="9">
    <source>
        <dbReference type="PROSITE" id="PS50011"/>
    </source>
</evidence>
<keyword evidence="11" id="KW-1185">Reference proteome</keyword>
<dbReference type="STRING" id="861299.J421_1760"/>
<keyword evidence="8" id="KW-1133">Transmembrane helix</keyword>
<evidence type="ECO:0000256" key="8">
    <source>
        <dbReference type="SAM" id="Phobius"/>
    </source>
</evidence>
<evidence type="ECO:0000256" key="3">
    <source>
        <dbReference type="ARBA" id="ARBA00022679"/>
    </source>
</evidence>
<dbReference type="FunFam" id="1.10.510.10:FF:000021">
    <property type="entry name" value="Serine/threonine protein kinase"/>
    <property type="match status" value="1"/>
</dbReference>
<dbReference type="SMART" id="SM00220">
    <property type="entry name" value="S_TKc"/>
    <property type="match status" value="1"/>
</dbReference>
<dbReference type="HOGENOM" id="CLU_299922_0_0_0"/>
<dbReference type="Proteomes" id="UP000019151">
    <property type="component" value="Chromosome"/>
</dbReference>
<dbReference type="SUPFAM" id="SSF48452">
    <property type="entry name" value="TPR-like"/>
    <property type="match status" value="2"/>
</dbReference>
<evidence type="ECO:0000256" key="5">
    <source>
        <dbReference type="ARBA" id="ARBA00022777"/>
    </source>
</evidence>
<organism evidence="10 11">
    <name type="scientific">Gemmatirosa kalamazoonensis</name>
    <dbReference type="NCBI Taxonomy" id="861299"/>
    <lineage>
        <taxon>Bacteria</taxon>
        <taxon>Pseudomonadati</taxon>
        <taxon>Gemmatimonadota</taxon>
        <taxon>Gemmatimonadia</taxon>
        <taxon>Gemmatimonadales</taxon>
        <taxon>Gemmatimonadaceae</taxon>
        <taxon>Gemmatirosa</taxon>
    </lineage>
</organism>
<keyword evidence="2" id="KW-0723">Serine/threonine-protein kinase</keyword>
<dbReference type="PROSITE" id="PS00108">
    <property type="entry name" value="PROTEIN_KINASE_ST"/>
    <property type="match status" value="1"/>
</dbReference>
<evidence type="ECO:0000256" key="7">
    <source>
        <dbReference type="PROSITE-ProRule" id="PRU10141"/>
    </source>
</evidence>
<name>W0RFU3_9BACT</name>
<dbReference type="Gene3D" id="1.25.40.10">
    <property type="entry name" value="Tetratricopeptide repeat domain"/>
    <property type="match status" value="2"/>
</dbReference>
<dbReference type="PROSITE" id="PS00107">
    <property type="entry name" value="PROTEIN_KINASE_ATP"/>
    <property type="match status" value="1"/>
</dbReference>
<dbReference type="OrthoDB" id="100931at2"/>
<feature type="domain" description="Protein kinase" evidence="9">
    <location>
        <begin position="17"/>
        <end position="293"/>
    </location>
</feature>
<dbReference type="PANTHER" id="PTHR43289:SF6">
    <property type="entry name" value="SERINE_THREONINE-PROTEIN KINASE NEKL-3"/>
    <property type="match status" value="1"/>
</dbReference>
<sequence length="1069" mass="112943">MTDALRQALQSSLGTGFLIERELGGGGMSRVFVAHDDTLGRRVVVKVLSPELSAALSGALSVERFEREIRTAARLQHPHVVAVLTAGATAEGLPYFTMPFVEGESLRHRLVREGRLPVDDAVAVLRDVAKALAYAHERGVVHRDVKPDNVLLSGGAAVVTDFGIAKALSAAAGNGAAQPSSRSDALTQLGVALGTPAYMAPEQAAGDPDVDHRADLYALGCVAFELLAGRPPFGDRPPRRALAAHLTEPAPDVRGPRPDTPPALADLVARLLAKDAAARPQSAADVLRALDRVTPGGAASDPMPLGTALRRALAVYAAAFVVVAALARTVVATTGVPDWVFPGALLLAALGLPALLATAYVQHAARRAPVSTPSTLAAIAVRAGPHVSWRRTARWSASLLGVFAAVVGGVMALRAMGVGPARSLLAAGAIEARAPIVVTDFTAVGDTSLGPVLAEAVRSDLEQSNAVRLLGPDELADALRRMQRPPGTRVDLALARELAQREGFGAIVDGAAKQLGTTYLLTLRLVSADSGRELAAYHETASDAAQLIPTLGRMTRRLRGRMGESLKAVRESQPLEQATTTSLPALRKYTEAIRERGRNQTGRAVTLLREAIALDTGFVSAYARLGAYITSVNSDVAQAEWAVSQAFARRDRLPEAERLLVEQYYYGGGPPRVRDAARVLRAAEEGLALRPHDWYAVQSVAMAAANVGDLRRADSLLRRAIELQGSTPSLVAYGNLANVMIAERRAPSAVDSIYRVIIARFPDPAVSAPVRVSLAYLRGDYAGASDAARAQCAARITEPRDRESCAGSTAAEYELALGHVREFERGLGLASTRARNVRPLAAIVQAARLGAARAWVLGDRAGAARLLDSALVVNPLDSLPEANRPYPALAWAYAATGRADRAATFLAAAERRWAGATDAAIVRDRAMVRAVVALGAGRAREAIPALAAAAASPCGAACRGGAPFGFGQNPHALLAYAYDLAGRPDSALASYERFIEVSHVTAAGFNLFAAGSWKRIGELAEATGDVPKAIAAYERFVTLWKDADPELQPKVREVRDRLARLRAREARRR</sequence>
<dbReference type="PANTHER" id="PTHR43289">
    <property type="entry name" value="MITOGEN-ACTIVATED PROTEIN KINASE KINASE KINASE 20-RELATED"/>
    <property type="match status" value="1"/>
</dbReference>
<evidence type="ECO:0000256" key="2">
    <source>
        <dbReference type="ARBA" id="ARBA00022527"/>
    </source>
</evidence>